<dbReference type="EMBL" id="JAACJN010000226">
    <property type="protein sequence ID" value="KAF5358887.1"/>
    <property type="molecule type" value="Genomic_DNA"/>
</dbReference>
<dbReference type="CDD" id="cd09917">
    <property type="entry name" value="F-box_SF"/>
    <property type="match status" value="1"/>
</dbReference>
<dbReference type="InterPro" id="IPR032675">
    <property type="entry name" value="LRR_dom_sf"/>
</dbReference>
<gene>
    <name evidence="2" type="ORF">D9757_012309</name>
</gene>
<name>A0A8H5G5Q3_9AGAR</name>
<reference evidence="2 3" key="1">
    <citation type="journal article" date="2020" name="ISME J.">
        <title>Uncovering the hidden diversity of litter-decomposition mechanisms in mushroom-forming fungi.</title>
        <authorList>
            <person name="Floudas D."/>
            <person name="Bentzer J."/>
            <person name="Ahren D."/>
            <person name="Johansson T."/>
            <person name="Persson P."/>
            <person name="Tunlid A."/>
        </authorList>
    </citation>
    <scope>NUCLEOTIDE SEQUENCE [LARGE SCALE GENOMIC DNA]</scope>
    <source>
        <strain evidence="2 3">CBS 406.79</strain>
    </source>
</reference>
<proteinExistence type="predicted"/>
<evidence type="ECO:0000313" key="3">
    <source>
        <dbReference type="Proteomes" id="UP000518752"/>
    </source>
</evidence>
<organism evidence="2 3">
    <name type="scientific">Collybiopsis confluens</name>
    <dbReference type="NCBI Taxonomy" id="2823264"/>
    <lineage>
        <taxon>Eukaryota</taxon>
        <taxon>Fungi</taxon>
        <taxon>Dikarya</taxon>
        <taxon>Basidiomycota</taxon>
        <taxon>Agaricomycotina</taxon>
        <taxon>Agaricomycetes</taxon>
        <taxon>Agaricomycetidae</taxon>
        <taxon>Agaricales</taxon>
        <taxon>Marasmiineae</taxon>
        <taxon>Omphalotaceae</taxon>
        <taxon>Collybiopsis</taxon>
    </lineage>
</organism>
<feature type="domain" description="F-box" evidence="1">
    <location>
        <begin position="7"/>
        <end position="70"/>
    </location>
</feature>
<dbReference type="PROSITE" id="PS50181">
    <property type="entry name" value="FBOX"/>
    <property type="match status" value="1"/>
</dbReference>
<dbReference type="OrthoDB" id="2830556at2759"/>
<protein>
    <recommendedName>
        <fullName evidence="1">F-box domain-containing protein</fullName>
    </recommendedName>
</protein>
<dbReference type="Gene3D" id="3.80.10.10">
    <property type="entry name" value="Ribonuclease Inhibitor"/>
    <property type="match status" value="1"/>
</dbReference>
<evidence type="ECO:0000313" key="2">
    <source>
        <dbReference type="EMBL" id="KAF5358887.1"/>
    </source>
</evidence>
<evidence type="ECO:0000259" key="1">
    <source>
        <dbReference type="PROSITE" id="PS50181"/>
    </source>
</evidence>
<dbReference type="SUPFAM" id="SSF52047">
    <property type="entry name" value="RNI-like"/>
    <property type="match status" value="1"/>
</dbReference>
<dbReference type="Gene3D" id="1.20.1280.50">
    <property type="match status" value="1"/>
</dbReference>
<keyword evidence="3" id="KW-1185">Reference proteome</keyword>
<accession>A0A8H5G5Q3</accession>
<sequence>MANRYDEISIYKLPPEIFHTIFSFLASEDLYKVESGSVGRKKPISSFAISQVSQRWRTIALEFPPIWTDIRIFHFHYSQRFVVKELVSRAQGLPLHFLLEYDRPLTPTETRNFWEIFLIIMSNSSSWHFLRIEVVKDLFVEICGHFSGGREAPLLRQLELVVLQSSTLDRHHPDAHDPPPIYLELRRTPLLRHLVLHGIHLRMPSPIFMEQLEILDIDSSPAMEMLSRPPLPNHSPPLSTSLRSLSLAGIGILDLAPRSFLSEYTAFLTSLSLSNMHGQSIVQISHLFAHLPSSTLRELSLSNADLSFWNGLLVSMGIVPRFPSVRKLVLADVSAMTEMPDHFIWGFPSLEILALYNMPSLVTNKFASEPLFPKLRTLLAKGVPYKVLCNIVDFRIEANVMLTGLVVDSPDFIDWTSLAYLQSKVRNFRRVAPGM</sequence>
<comment type="caution">
    <text evidence="2">The sequence shown here is derived from an EMBL/GenBank/DDBJ whole genome shotgun (WGS) entry which is preliminary data.</text>
</comment>
<dbReference type="AlphaFoldDB" id="A0A8H5G5Q3"/>
<dbReference type="Proteomes" id="UP000518752">
    <property type="component" value="Unassembled WGS sequence"/>
</dbReference>
<dbReference type="InterPro" id="IPR001810">
    <property type="entry name" value="F-box_dom"/>
</dbReference>